<dbReference type="GO" id="GO:0005525">
    <property type="term" value="F:GTP binding"/>
    <property type="evidence" value="ECO:0007669"/>
    <property type="project" value="InterPro"/>
</dbReference>
<dbReference type="Proteomes" id="UP000663834">
    <property type="component" value="Unassembled WGS sequence"/>
</dbReference>
<evidence type="ECO:0008006" key="11">
    <source>
        <dbReference type="Google" id="ProtNLM"/>
    </source>
</evidence>
<dbReference type="Gene3D" id="3.40.50.300">
    <property type="entry name" value="P-loop containing nucleotide triphosphate hydrolases"/>
    <property type="match status" value="1"/>
</dbReference>
<dbReference type="PROSITE" id="PS50234">
    <property type="entry name" value="VWFA"/>
    <property type="match status" value="1"/>
</dbReference>
<evidence type="ECO:0000313" key="5">
    <source>
        <dbReference type="EMBL" id="CAF1669163.1"/>
    </source>
</evidence>
<dbReference type="PANTHER" id="PTHR22796">
    <property type="entry name" value="URG4-RELATED"/>
    <property type="match status" value="1"/>
</dbReference>
<feature type="domain" description="VLIG-type G" evidence="3">
    <location>
        <begin position="911"/>
        <end position="1014"/>
    </location>
</feature>
<sequence>MEREDSSASFQVSSSHTSLTSENPNLMNSNKAEIDTLSSLKPLENEYPKKIIELLDLDDSSESKIIAEQLMIKGRQALKEYKDDIACNIFRKQMSSEKSELLEILKDYVQQQWHEIITEEWFLKFLEEQKLQSAELYDQILTRSAEYGSKFIKDNALLSLTLQFIFEFRDETMENDGLFDSIWSTLITKGLEGLQDFKDDIAVNVLEEQLENDQSPLIMALRSYFEKPLKDLFKQQEVNINRLDIFEKALGCAVRNGWWEGLHNKKVTDYIARNKFNKLIEKLKEYFNSQELPIPAEYISINILDNKIDNAANLNSTPNASMLTDTRVMTTTSDSLIDESAIASSNTSNNDNSNHNALPSSTVIVKTDDLRQQRARECKRITLCINEHKKLQLSDLVEAGELSYIEKKLDQVLDNIIDDYRCERNFSSFIKACLTPIMYLLKRHQNLDDFTESLFYKYSQVDSSLQESNLSLRMILHVLLLNSDLSLFRKIMSLLSKRNPVPFVQPALTNDKTSYQFISDIIHVWDYSIPTVLSFGIGPCHGKSTIINSIFFSSFEQSMPSIYFENTIDIDFGYNFLPRRLTNIADTHGPMMKTLLEQIHELFDGFLIHVDYLFLLNNNDCIDDFLNVIKTDSKYRLMIVRDVPRDQHNQCNTLLSSKFSGIDIFILPDIADQNKKENKHFILTLRDKIWEKLPSKCCHHIDYLKNELRYLMDDEYKNRLNQMYTIIVPLQQAFIKTATDESMVRQYFPEYLNFVELCELQLKLARFNFYGNENDNVVNDVRCKIFQCKSYNEIVSQEPSLIYKLFRKVLETRNMLTCLELLTDELKQDRVKLVSTTDMAKQLPIQQSLSLEVLWRNAIVCIQRASEHDQKYLQKQYYEYIKAGFPFEIVDGDNFYFQYSFLVNALEPFRDHRTLVISVIGPQNSGKSTLLNYMFGSLFDVRDGRCTRGIYGSLVKTNRTDFEYIMLIDTEGLLGVEREDPEYDRRIVLFCLAVSHLVIVNMVGEVSTTLQTMLTLCTDSLEKIGVTRIPQPIVHFILNQKADLNIENNQAAIDRIISDLKKFGLGQSIEIRKETFHTLPSAFKKEGHTVASNSKLPNAIKTSPEFIECVQLLCGEIIRSAEPCLDRANEFFDPLQWLSSSNTIFDTLQKFSDLTYYRDIHERRLDNELREHIRNDLTKIFSVDYRDELIVESSHNSEQEVNQLFLVKQNKIQETARENVEKLFKLLKVPDTLRQRSRQFIMVQITEMFNALRTSTIAANEREKVKLIVRNGEGDLQKLIEDTIQSGQQMSSDVASQKFDQMFNNTIQHIEKKFVPKDRLDQAIKHIYTNYSIYEKECLLEYPYITNHHPLLSAINHRQASIAQVEDEVIMHFTNVGYRDSSFTAYNFNPTTHYSLDIIKNLVYLSKELLEREFLTFVDHTSPYVDKHQRKDGDRHKNKTFIQRGVNYVVSALSGNKDDKQVQQSSVTSPDQFQLKIRNAILNQKPMLLNRTSVDECHMYFGTSKVFKEIFVRIVKTMNGVGNDKLRQIRTELIQKIVGLINSLIIDVDNELAPFCLSLSRPLKSTFHTCAIVLLTKYYYDEQINHFTQTLSTLQAKKSDLKKYFISMVVSNASVDENYAINLGKQFKEHLLKLFTDEGQQIINIELKNYDRLNRKWIQDCCDGQLLTHNDTRWHLDYIENPTKIIEELFNQLWSNVQKLIDQKLNDRKSFYLNILTEFFYIIQGILDTVTRFGAAAKFVNDILISAETNSLDANENLINKKHCMAILFFEFFTQQAIPTLLTNNGKEYNLKLDVLSAFQLLIKQRKPSAHLSAIVQSLAAINKKIYIGNFFTFLQTLLKEKDKLLDDLNRCKSDFKSIDTQDTYTCLLDKVRGCPDLCPCCKRPCDVDHTQVKSKPGSEYNEHRCLSGHTLRAMNGYKFEVTEEASLLMCEQIKDDQVIVIGPMRYQWSQFKKNHPNWVFDSTMNDDELNRLHGKFLTVWQRIGPHLCEKFQIKYVTHNTAQKIVPEPFHYILLLDGSGSMKGEKWNDLMKAVKEFLKLRNALKVQDRITIIVFSERTEIVYSDERIQDINVDRILYHGGGTSFHFAFECVNKCITQTKQKILPNSVYANCAIIFMSDGAAPYPENELNLILNDYDTIIKRFWTFALVDDMIIKRLGTTSLANNQSSSMQTLEQINEKMKGSFFDIKASTDLVRAYAEVATIDTSIQNQ</sequence>
<name>A0A816BZV0_9BILA</name>
<dbReference type="SUPFAM" id="SSF52540">
    <property type="entry name" value="P-loop containing nucleoside triphosphate hydrolases"/>
    <property type="match status" value="1"/>
</dbReference>
<dbReference type="Pfam" id="PF25683">
    <property type="entry name" value="URGCP_GTPase"/>
    <property type="match status" value="1"/>
</dbReference>
<dbReference type="EMBL" id="CAJNRE010005147">
    <property type="protein sequence ID" value="CAF2042442.1"/>
    <property type="molecule type" value="Genomic_DNA"/>
</dbReference>
<dbReference type="InterPro" id="IPR027417">
    <property type="entry name" value="P-loop_NTPase"/>
</dbReference>
<dbReference type="InterPro" id="IPR002035">
    <property type="entry name" value="VWF_A"/>
</dbReference>
<evidence type="ECO:0000256" key="1">
    <source>
        <dbReference type="SAM" id="MobiDB-lite"/>
    </source>
</evidence>
<dbReference type="Proteomes" id="UP000681720">
    <property type="component" value="Unassembled WGS sequence"/>
</dbReference>
<dbReference type="Proteomes" id="UP000676336">
    <property type="component" value="Unassembled WGS sequence"/>
</dbReference>
<accession>A0A816BZV0</accession>
<protein>
    <recommendedName>
        <fullName evidence="11">VLIG-type G domain-containing protein</fullName>
    </recommendedName>
</protein>
<feature type="region of interest" description="Disordered" evidence="1">
    <location>
        <begin position="1"/>
        <end position="30"/>
    </location>
</feature>
<dbReference type="EMBL" id="CAJOBJ010000379">
    <property type="protein sequence ID" value="CAF3818578.1"/>
    <property type="molecule type" value="Genomic_DNA"/>
</dbReference>
<dbReference type="Pfam" id="PF00092">
    <property type="entry name" value="VWA"/>
    <property type="match status" value="1"/>
</dbReference>
<organism evidence="4 10">
    <name type="scientific">Rotaria magnacalcarata</name>
    <dbReference type="NCBI Taxonomy" id="392030"/>
    <lineage>
        <taxon>Eukaryota</taxon>
        <taxon>Metazoa</taxon>
        <taxon>Spiralia</taxon>
        <taxon>Gnathifera</taxon>
        <taxon>Rotifera</taxon>
        <taxon>Eurotatoria</taxon>
        <taxon>Bdelloidea</taxon>
        <taxon>Philodinida</taxon>
        <taxon>Philodinidae</taxon>
        <taxon>Rotaria</taxon>
    </lineage>
</organism>
<dbReference type="OrthoDB" id="1597724at2759"/>
<evidence type="ECO:0000313" key="4">
    <source>
        <dbReference type="EMBL" id="CAF1616958.1"/>
    </source>
</evidence>
<dbReference type="Gene3D" id="3.40.50.410">
    <property type="entry name" value="von Willebrand factor, type A domain"/>
    <property type="match status" value="1"/>
</dbReference>
<dbReference type="CDD" id="cd00198">
    <property type="entry name" value="vWFA"/>
    <property type="match status" value="1"/>
</dbReference>
<evidence type="ECO:0000259" key="3">
    <source>
        <dbReference type="PROSITE" id="PS51717"/>
    </source>
</evidence>
<dbReference type="Proteomes" id="UP000681967">
    <property type="component" value="Unassembled WGS sequence"/>
</dbReference>
<dbReference type="InterPro" id="IPR030383">
    <property type="entry name" value="G_VLIG_dom"/>
</dbReference>
<dbReference type="EMBL" id="CAJNOW010018878">
    <property type="protein sequence ID" value="CAF1669163.1"/>
    <property type="molecule type" value="Genomic_DNA"/>
</dbReference>
<dbReference type="InterPro" id="IPR036465">
    <property type="entry name" value="vWFA_dom_sf"/>
</dbReference>
<reference evidence="4" key="1">
    <citation type="submission" date="2021-02" db="EMBL/GenBank/DDBJ databases">
        <authorList>
            <person name="Nowell W R."/>
        </authorList>
    </citation>
    <scope>NUCLEOTIDE SEQUENCE</scope>
</reference>
<dbReference type="PROSITE" id="PS51717">
    <property type="entry name" value="G_VLIG"/>
    <property type="match status" value="1"/>
</dbReference>
<feature type="compositionally biased region" description="Polar residues" evidence="1">
    <location>
        <begin position="7"/>
        <end position="30"/>
    </location>
</feature>
<evidence type="ECO:0000313" key="6">
    <source>
        <dbReference type="EMBL" id="CAF2042442.1"/>
    </source>
</evidence>
<dbReference type="SUPFAM" id="SSF53300">
    <property type="entry name" value="vWA-like"/>
    <property type="match status" value="1"/>
</dbReference>
<gene>
    <name evidence="7" type="ORF">BYL167_LOCUS78</name>
    <name evidence="4" type="ORF">CJN711_LOCUS37346</name>
    <name evidence="8" type="ORF">GIL414_LOCUS2080</name>
    <name evidence="5" type="ORF">KQP761_LOCUS33880</name>
    <name evidence="6" type="ORF">MBJ925_LOCUS11608</name>
    <name evidence="9" type="ORF">SMN809_LOCUS5896</name>
</gene>
<dbReference type="EMBL" id="CAJOBI010001536">
    <property type="protein sequence ID" value="CAF3886593.1"/>
    <property type="molecule type" value="Genomic_DNA"/>
</dbReference>
<evidence type="ECO:0000259" key="2">
    <source>
        <dbReference type="PROSITE" id="PS50234"/>
    </source>
</evidence>
<comment type="caution">
    <text evidence="4">The sequence shown here is derived from an EMBL/GenBank/DDBJ whole genome shotgun (WGS) entry which is preliminary data.</text>
</comment>
<proteinExistence type="predicted"/>
<dbReference type="EMBL" id="CAJNOV010018135">
    <property type="protein sequence ID" value="CAF1616958.1"/>
    <property type="molecule type" value="Genomic_DNA"/>
</dbReference>
<evidence type="ECO:0000313" key="9">
    <source>
        <dbReference type="EMBL" id="CAF3886593.1"/>
    </source>
</evidence>
<dbReference type="EMBL" id="CAJOBH010000005">
    <property type="protein sequence ID" value="CAF3746181.1"/>
    <property type="molecule type" value="Genomic_DNA"/>
</dbReference>
<evidence type="ECO:0000313" key="10">
    <source>
        <dbReference type="Proteomes" id="UP000663855"/>
    </source>
</evidence>
<dbReference type="Proteomes" id="UP000663855">
    <property type="component" value="Unassembled WGS sequence"/>
</dbReference>
<evidence type="ECO:0000313" key="7">
    <source>
        <dbReference type="EMBL" id="CAF3746181.1"/>
    </source>
</evidence>
<dbReference type="Proteomes" id="UP000663824">
    <property type="component" value="Unassembled WGS sequence"/>
</dbReference>
<evidence type="ECO:0000313" key="8">
    <source>
        <dbReference type="EMBL" id="CAF3818578.1"/>
    </source>
</evidence>
<dbReference type="PANTHER" id="PTHR22796:SF1">
    <property type="entry name" value="VWFA DOMAIN-CONTAINING PROTEIN"/>
    <property type="match status" value="1"/>
</dbReference>
<feature type="domain" description="VWFA" evidence="2">
    <location>
        <begin position="2011"/>
        <end position="2200"/>
    </location>
</feature>